<dbReference type="PANTHER" id="PTHR10192">
    <property type="entry name" value="MOLYBDOPTERIN BIOSYNTHESIS PROTEIN"/>
    <property type="match status" value="1"/>
</dbReference>
<keyword evidence="4" id="KW-0808">Transferase</keyword>
<evidence type="ECO:0000256" key="2">
    <source>
        <dbReference type="ARBA" id="ARBA00023150"/>
    </source>
</evidence>
<dbReference type="InterPro" id="IPR038987">
    <property type="entry name" value="MoeA-like"/>
</dbReference>
<feature type="domain" description="MoaB/Mog" evidence="3">
    <location>
        <begin position="151"/>
        <end position="288"/>
    </location>
</feature>
<dbReference type="Pfam" id="PF03454">
    <property type="entry name" value="MoeA_C"/>
    <property type="match status" value="1"/>
</dbReference>
<dbReference type="GO" id="GO:0005829">
    <property type="term" value="C:cytosol"/>
    <property type="evidence" value="ECO:0007669"/>
    <property type="project" value="TreeGrafter"/>
</dbReference>
<dbReference type="InterPro" id="IPR036688">
    <property type="entry name" value="MoeA_C_domain_IV_sf"/>
</dbReference>
<evidence type="ECO:0000256" key="1">
    <source>
        <dbReference type="ARBA" id="ARBA00005046"/>
    </source>
</evidence>
<dbReference type="InterPro" id="IPR005110">
    <property type="entry name" value="MoeA_linker/N"/>
</dbReference>
<dbReference type="UniPathway" id="UPA00344"/>
<comment type="pathway">
    <text evidence="1">Cofactor biosynthesis; molybdopterin biosynthesis.</text>
</comment>
<accession>A0A3B0RNR7</accession>
<gene>
    <name evidence="4" type="ORF">MNBD_ALPHA07-1452</name>
</gene>
<dbReference type="Gene3D" id="2.170.190.11">
    <property type="entry name" value="Molybdopterin biosynthesis moea protein, domain 3"/>
    <property type="match status" value="1"/>
</dbReference>
<dbReference type="Pfam" id="PF03453">
    <property type="entry name" value="MoeA_N"/>
    <property type="match status" value="1"/>
</dbReference>
<organism evidence="4">
    <name type="scientific">hydrothermal vent metagenome</name>
    <dbReference type="NCBI Taxonomy" id="652676"/>
    <lineage>
        <taxon>unclassified sequences</taxon>
        <taxon>metagenomes</taxon>
        <taxon>ecological metagenomes</taxon>
    </lineage>
</organism>
<dbReference type="SUPFAM" id="SSF63867">
    <property type="entry name" value="MoeA C-terminal domain-like"/>
    <property type="match status" value="1"/>
</dbReference>
<evidence type="ECO:0000259" key="3">
    <source>
        <dbReference type="SMART" id="SM00852"/>
    </source>
</evidence>
<dbReference type="InterPro" id="IPR036135">
    <property type="entry name" value="MoeA_linker/N_sf"/>
</dbReference>
<dbReference type="InterPro" id="IPR036425">
    <property type="entry name" value="MoaB/Mog-like_dom_sf"/>
</dbReference>
<dbReference type="Gene3D" id="2.40.340.10">
    <property type="entry name" value="MoeA, C-terminal, domain IV"/>
    <property type="match status" value="1"/>
</dbReference>
<dbReference type="SMART" id="SM00852">
    <property type="entry name" value="MoCF_biosynth"/>
    <property type="match status" value="1"/>
</dbReference>
<reference evidence="4" key="1">
    <citation type="submission" date="2018-06" db="EMBL/GenBank/DDBJ databases">
        <authorList>
            <person name="Zhirakovskaya E."/>
        </authorList>
    </citation>
    <scope>NUCLEOTIDE SEQUENCE</scope>
</reference>
<dbReference type="Gene3D" id="3.90.105.10">
    <property type="entry name" value="Molybdopterin biosynthesis moea protein, domain 2"/>
    <property type="match status" value="1"/>
</dbReference>
<dbReference type="PANTHER" id="PTHR10192:SF5">
    <property type="entry name" value="GEPHYRIN"/>
    <property type="match status" value="1"/>
</dbReference>
<name>A0A3B0RNR7_9ZZZZ</name>
<dbReference type="EC" id="2.10.1.1" evidence="4"/>
<dbReference type="GO" id="GO:0061599">
    <property type="term" value="F:molybdopterin molybdotransferase activity"/>
    <property type="evidence" value="ECO:0007669"/>
    <property type="project" value="UniProtKB-EC"/>
</dbReference>
<dbReference type="AlphaFoldDB" id="A0A3B0RNR7"/>
<proteinExistence type="predicted"/>
<dbReference type="InterPro" id="IPR005111">
    <property type="entry name" value="MoeA_C_domain_IV"/>
</dbReference>
<feature type="non-terminal residue" evidence="4">
    <location>
        <position position="1"/>
    </location>
</feature>
<dbReference type="SUPFAM" id="SSF63882">
    <property type="entry name" value="MoeA N-terminal region -like"/>
    <property type="match status" value="1"/>
</dbReference>
<keyword evidence="2" id="KW-0501">Molybdenum cofactor biosynthesis</keyword>
<dbReference type="SUPFAM" id="SSF53218">
    <property type="entry name" value="Molybdenum cofactor biosynthesis proteins"/>
    <property type="match status" value="1"/>
</dbReference>
<sequence length="368" mass="38579">VPLSQAAGRVLASDAIATRDQPPFSASAMDGYAMRGDEVQVGASFDVTGEAAAGHAFDGTCAPGQAIRIFTGAPVPGCVNHVVIQEDVRRDGDRITLTERLSKGANIRPLGGDFKTGDRLRAPRILRPSDIALLASMNIANITVARRPDVALMSTGDELVMPGDTPGPDQIIASNTFGLKALLDGIGARARILPIARDNRPSLEAAFDLAAGADLVVTIGGASVGDHDIVGDVAAGLGFKRAFYKIAMRPGKPLMAGRMGKSVMLGLPGNPVSAMVCGHVFAAPVIRAMLGLKQARSSRLTARLKAPLPANGPREHYMRAFVKDGKIAAEDNQDSSLLTVLADANALLIRPVNDGPRKMNDKIDYLPI</sequence>
<protein>
    <submittedName>
        <fullName evidence="4">Molybdopterin molybdenumtransferase</fullName>
        <ecNumber evidence="4">2.10.1.1</ecNumber>
    </submittedName>
</protein>
<dbReference type="GO" id="GO:0006777">
    <property type="term" value="P:Mo-molybdopterin cofactor biosynthetic process"/>
    <property type="evidence" value="ECO:0007669"/>
    <property type="project" value="UniProtKB-KW"/>
</dbReference>
<dbReference type="EMBL" id="UOEG01000106">
    <property type="protein sequence ID" value="VAV93727.1"/>
    <property type="molecule type" value="Genomic_DNA"/>
</dbReference>
<dbReference type="InterPro" id="IPR001453">
    <property type="entry name" value="MoaB/Mog_dom"/>
</dbReference>
<dbReference type="Gene3D" id="3.40.980.10">
    <property type="entry name" value="MoaB/Mog-like domain"/>
    <property type="match status" value="1"/>
</dbReference>
<evidence type="ECO:0000313" key="4">
    <source>
        <dbReference type="EMBL" id="VAV93727.1"/>
    </source>
</evidence>
<dbReference type="CDD" id="cd00887">
    <property type="entry name" value="MoeA"/>
    <property type="match status" value="1"/>
</dbReference>
<dbReference type="Pfam" id="PF00994">
    <property type="entry name" value="MoCF_biosynth"/>
    <property type="match status" value="1"/>
</dbReference>